<accession>A0ABS0H368</accession>
<reference evidence="4 5" key="1">
    <citation type="submission" date="2020-11" db="EMBL/GenBank/DDBJ databases">
        <title>A novel isolate from a Black sea contaminated sediment with potential to produce alkanes: Plantactinospora alkalitolerans sp. nov.</title>
        <authorList>
            <person name="Carro L."/>
            <person name="Veyisoglu A."/>
            <person name="Guven K."/>
            <person name="Schumann P."/>
            <person name="Klenk H.-P."/>
            <person name="Sahin N."/>
        </authorList>
    </citation>
    <scope>NUCLEOTIDE SEQUENCE [LARGE SCALE GENOMIC DNA]</scope>
    <source>
        <strain evidence="4 5">S1510</strain>
    </source>
</reference>
<feature type="region of interest" description="Disordered" evidence="2">
    <location>
        <begin position="643"/>
        <end position="709"/>
    </location>
</feature>
<organism evidence="4 5">
    <name type="scientific">Plantactinospora alkalitolerans</name>
    <dbReference type="NCBI Taxonomy" id="2789879"/>
    <lineage>
        <taxon>Bacteria</taxon>
        <taxon>Bacillati</taxon>
        <taxon>Actinomycetota</taxon>
        <taxon>Actinomycetes</taxon>
        <taxon>Micromonosporales</taxon>
        <taxon>Micromonosporaceae</taxon>
        <taxon>Plantactinospora</taxon>
    </lineage>
</organism>
<comment type="caution">
    <text evidence="4">The sequence shown here is derived from an EMBL/GenBank/DDBJ whole genome shotgun (WGS) entry which is preliminary data.</text>
</comment>
<sequence>MPHRARRTSHGIQRSEQWEQPTPRRIGRESRAAPAALPVARPGRALLLKAVATLGLLAALTWAGRTHLRMGRPDSWPLAPLDGLAVAVGGDGTHPVRQRLGLLLLALICFAAWRHHRRVRLAYRPGPVDVHEFTDATPQHDAPVDDLKSQFCQRLSETHIYPPYAGPADPPPENFLDVAGGVDPKTTNPLAMLLQMLPRLWPKVGYRVTGVLQVRAQEPCYGVSATVTSFLRGGRSAMTTQWGSTWEEATRRTAYWVLATILPVTRLGRAAPWRSWCGRELPAALFAAYNKGKELQDRRQFDEALRFYGEALRLDPFNADLRMMVASVQEEMGLFLDALDTYQSALVLREQGGWYDDHIWTTRTDRLRDLPRHVLGTLRYLRRRPDSIKLRYQYACTLAYTERTVHQWFKQDGVGDREKVRRQMRQRLEKAFVDRYWPVVTSFADGPGEPAAKEWLRRVLREFPEATAVVFQIAAAQELYRLREDTVLAWFVRRTRSEVTHSALLLLRDVWAPLRLAKAWHDWAAVGWRPLPTGPLGPFEVGGTLAGWWRRGPRSRAAVLMREWPSGGVLLDRAIRRAQHRRWPAHPPRSFDFYNAACTYGFALKGYFPDPDRRPPAHLSPAARALWRGRRLIADALPLAHPPRWYRRPASTPDGGNRPVPNSDDGGNRPVPTPTPGDGNRPVPNSTPGGGTRPVQNSTPGGGTRPVPAVGSIRAADLEPSPHPLPPPVAPLVEKAVEQLRAALACTESGVAADRLRRWILSSEPDLAPLRRLQDFGYFEEEVYPSLNLVFPRPDKVINLRMSAYAQELVCQGAVLLEQTWHDRALPPQTADPHLLIRWLDLDAETWDTLCRIALDHARYWRDRAEFIRLLRRAVDPIRIAEARFPPEIPRFDDLVLSGANRLVSDGTRPEENVERLARLNIALVDRKLNAIYQTVAEHAGNGSLRARRRLAGMDYRGEPLRGDETLGICTRQAGRWHQVAERMRENGPVVDVSGLGVLEPRA</sequence>
<feature type="region of interest" description="Disordered" evidence="2">
    <location>
        <begin position="1"/>
        <end position="34"/>
    </location>
</feature>
<proteinExistence type="predicted"/>
<protein>
    <recommendedName>
        <fullName evidence="6">Tetratricopeptide repeat protein</fullName>
    </recommendedName>
</protein>
<feature type="transmembrane region" description="Helical" evidence="3">
    <location>
        <begin position="46"/>
        <end position="64"/>
    </location>
</feature>
<dbReference type="InterPro" id="IPR011990">
    <property type="entry name" value="TPR-like_helical_dom_sf"/>
</dbReference>
<feature type="repeat" description="TPR" evidence="1">
    <location>
        <begin position="285"/>
        <end position="318"/>
    </location>
</feature>
<dbReference type="EMBL" id="JADPUN010000241">
    <property type="protein sequence ID" value="MBF9132579.1"/>
    <property type="molecule type" value="Genomic_DNA"/>
</dbReference>
<keyword evidence="3" id="KW-0472">Membrane</keyword>
<keyword evidence="3" id="KW-1133">Transmembrane helix</keyword>
<dbReference type="SUPFAM" id="SSF48452">
    <property type="entry name" value="TPR-like"/>
    <property type="match status" value="1"/>
</dbReference>
<dbReference type="InterPro" id="IPR019734">
    <property type="entry name" value="TPR_rpt"/>
</dbReference>
<keyword evidence="5" id="KW-1185">Reference proteome</keyword>
<name>A0ABS0H368_9ACTN</name>
<keyword evidence="1" id="KW-0802">TPR repeat</keyword>
<gene>
    <name evidence="4" type="ORF">I0C86_27030</name>
</gene>
<keyword evidence="3" id="KW-0812">Transmembrane</keyword>
<evidence type="ECO:0000313" key="5">
    <source>
        <dbReference type="Proteomes" id="UP000638560"/>
    </source>
</evidence>
<evidence type="ECO:0000256" key="2">
    <source>
        <dbReference type="SAM" id="MobiDB-lite"/>
    </source>
</evidence>
<dbReference type="PROSITE" id="PS50005">
    <property type="entry name" value="TPR"/>
    <property type="match status" value="1"/>
</dbReference>
<evidence type="ECO:0000313" key="4">
    <source>
        <dbReference type="EMBL" id="MBF9132579.1"/>
    </source>
</evidence>
<evidence type="ECO:0000256" key="3">
    <source>
        <dbReference type="SAM" id="Phobius"/>
    </source>
</evidence>
<evidence type="ECO:0008006" key="6">
    <source>
        <dbReference type="Google" id="ProtNLM"/>
    </source>
</evidence>
<feature type="compositionally biased region" description="Polar residues" evidence="2">
    <location>
        <begin position="10"/>
        <end position="20"/>
    </location>
</feature>
<dbReference type="RefSeq" id="WP_196204103.1">
    <property type="nucleotide sequence ID" value="NZ_JADPUN010000241.1"/>
</dbReference>
<dbReference type="SMART" id="SM00028">
    <property type="entry name" value="TPR"/>
    <property type="match status" value="2"/>
</dbReference>
<dbReference type="Proteomes" id="UP000638560">
    <property type="component" value="Unassembled WGS sequence"/>
</dbReference>
<evidence type="ECO:0000256" key="1">
    <source>
        <dbReference type="PROSITE-ProRule" id="PRU00339"/>
    </source>
</evidence>
<dbReference type="Gene3D" id="1.25.40.10">
    <property type="entry name" value="Tetratricopeptide repeat domain"/>
    <property type="match status" value="1"/>
</dbReference>